<evidence type="ECO:0000256" key="1">
    <source>
        <dbReference type="SAM" id="MobiDB-lite"/>
    </source>
</evidence>
<sequence length="89" mass="10207">MSKRDWMSGSLLGMALGLVAHRFKDKPKQVRHQYRSKKEQLLLEGKQQYEIIQSSKQRLAVTAEKTVTERGTHNESTTTSTTKSTNEKQ</sequence>
<organism evidence="2 3">
    <name type="scientific">Halobacillus locisalis</name>
    <dbReference type="NCBI Taxonomy" id="220753"/>
    <lineage>
        <taxon>Bacteria</taxon>
        <taxon>Bacillati</taxon>
        <taxon>Bacillota</taxon>
        <taxon>Bacilli</taxon>
        <taxon>Bacillales</taxon>
        <taxon>Bacillaceae</taxon>
        <taxon>Halobacillus</taxon>
    </lineage>
</organism>
<gene>
    <name evidence="2" type="ORF">H0266_08625</name>
</gene>
<dbReference type="EMBL" id="JACEFG010000002">
    <property type="protein sequence ID" value="MBA2174954.1"/>
    <property type="molecule type" value="Genomic_DNA"/>
</dbReference>
<evidence type="ECO:0000313" key="2">
    <source>
        <dbReference type="EMBL" id="MBA2174954.1"/>
    </source>
</evidence>
<evidence type="ECO:0000313" key="3">
    <source>
        <dbReference type="Proteomes" id="UP000571017"/>
    </source>
</evidence>
<dbReference type="RefSeq" id="WP_181472005.1">
    <property type="nucleotide sequence ID" value="NZ_JACEFG010000002.1"/>
</dbReference>
<dbReference type="Proteomes" id="UP000571017">
    <property type="component" value="Unassembled WGS sequence"/>
</dbReference>
<feature type="compositionally biased region" description="Low complexity" evidence="1">
    <location>
        <begin position="74"/>
        <end position="89"/>
    </location>
</feature>
<protein>
    <submittedName>
        <fullName evidence="2">Uncharacterized protein</fullName>
    </submittedName>
</protein>
<accession>A0A838CSN3</accession>
<dbReference type="AlphaFoldDB" id="A0A838CSN3"/>
<keyword evidence="3" id="KW-1185">Reference proteome</keyword>
<comment type="caution">
    <text evidence="2">The sequence shown here is derived from an EMBL/GenBank/DDBJ whole genome shotgun (WGS) entry which is preliminary data.</text>
</comment>
<proteinExistence type="predicted"/>
<reference evidence="2 3" key="1">
    <citation type="journal article" date="2004" name="Extremophiles">
        <title>Halobacillus locisalis sp. nov., a halophilic bacterium isolated from a marine solar saltern of the Yellow Sea in Korea.</title>
        <authorList>
            <person name="Yoon J.H."/>
            <person name="Kang K.H."/>
            <person name="Oh T.K."/>
            <person name="Park Y.H."/>
        </authorList>
    </citation>
    <scope>NUCLEOTIDE SEQUENCE [LARGE SCALE GENOMIC DNA]</scope>
    <source>
        <strain evidence="2 3">KCTC 3788</strain>
    </source>
</reference>
<name>A0A838CSN3_9BACI</name>
<feature type="region of interest" description="Disordered" evidence="1">
    <location>
        <begin position="62"/>
        <end position="89"/>
    </location>
</feature>